<dbReference type="SUPFAM" id="SSF55347">
    <property type="entry name" value="Glyceraldehyde-3-phosphate dehydrogenase-like, C-terminal domain"/>
    <property type="match status" value="1"/>
</dbReference>
<dbReference type="Proteomes" id="UP000663722">
    <property type="component" value="Chromosome"/>
</dbReference>
<gene>
    <name evidence="5" type="ORF">dnm_002150</name>
</gene>
<organism evidence="5 6">
    <name type="scientific">Desulfonema magnum</name>
    <dbReference type="NCBI Taxonomy" id="45655"/>
    <lineage>
        <taxon>Bacteria</taxon>
        <taxon>Pseudomonadati</taxon>
        <taxon>Thermodesulfobacteriota</taxon>
        <taxon>Desulfobacteria</taxon>
        <taxon>Desulfobacterales</taxon>
        <taxon>Desulfococcaceae</taxon>
        <taxon>Desulfonema</taxon>
    </lineage>
</organism>
<protein>
    <submittedName>
        <fullName evidence="5">UDP-2,3-diacylglucosamine pyrophosphatase, LpxI</fullName>
    </submittedName>
</protein>
<dbReference type="InterPro" id="IPR053174">
    <property type="entry name" value="LpxI"/>
</dbReference>
<dbReference type="InterPro" id="IPR036291">
    <property type="entry name" value="NAD(P)-bd_dom_sf"/>
</dbReference>
<dbReference type="InterPro" id="IPR000683">
    <property type="entry name" value="Gfo/Idh/MocA-like_OxRdtase_N"/>
</dbReference>
<dbReference type="InterPro" id="IPR043167">
    <property type="entry name" value="LpxI_C_sf"/>
</dbReference>
<feature type="domain" description="LpxI C-terminal" evidence="2">
    <location>
        <begin position="134"/>
        <end position="262"/>
    </location>
</feature>
<dbReference type="Gene3D" id="3.40.50.720">
    <property type="entry name" value="NAD(P)-binding Rossmann-like Domain"/>
    <property type="match status" value="1"/>
</dbReference>
<dbReference type="RefSeq" id="WP_276571837.1">
    <property type="nucleotide sequence ID" value="NZ_CP061800.1"/>
</dbReference>
<feature type="domain" description="LpxI N-terminal" evidence="3">
    <location>
        <begin position="2"/>
        <end position="131"/>
    </location>
</feature>
<dbReference type="SUPFAM" id="SSF51735">
    <property type="entry name" value="NAD(P)-binding Rossmann-fold domains"/>
    <property type="match status" value="1"/>
</dbReference>
<dbReference type="KEGG" id="dmm:dnm_002150"/>
<dbReference type="Pfam" id="PF17930">
    <property type="entry name" value="LpxI_N"/>
    <property type="match status" value="1"/>
</dbReference>
<dbReference type="InterPro" id="IPR041255">
    <property type="entry name" value="LpxI_N"/>
</dbReference>
<name>A0A975GK09_9BACT</name>
<dbReference type="Gene3D" id="3.40.140.80">
    <property type="match status" value="1"/>
</dbReference>
<feature type="domain" description="GFO/IDH/MocA-like oxidoreductase" evidence="4">
    <location>
        <begin position="444"/>
        <end position="519"/>
    </location>
</feature>
<evidence type="ECO:0000259" key="2">
    <source>
        <dbReference type="Pfam" id="PF06230"/>
    </source>
</evidence>
<dbReference type="Gene3D" id="3.30.360.10">
    <property type="entry name" value="Dihydrodipicolinate Reductase, domain 2"/>
    <property type="match status" value="1"/>
</dbReference>
<dbReference type="PANTHER" id="PTHR39962">
    <property type="entry name" value="BLL4848 PROTEIN"/>
    <property type="match status" value="1"/>
</dbReference>
<dbReference type="Pfam" id="PF22725">
    <property type="entry name" value="GFO_IDH_MocA_C3"/>
    <property type="match status" value="1"/>
</dbReference>
<evidence type="ECO:0000259" key="1">
    <source>
        <dbReference type="Pfam" id="PF01408"/>
    </source>
</evidence>
<proteinExistence type="predicted"/>
<sequence>MKIGLIAGGGQFPLIFSKKAKAKGFAVYAAAYQNEADTSLQNHAAAIEWIHLGQVGRIIKFFRKHNVTQAVMMGSIKKTRMFSDVKPDIKAISLIAGMIHTHDDGILRAFARLLEKEGIKVRESTFLLPELLAPEGCWTRRKPGRSERSDIEMGWKIVKEIGQLDIGQCVVVGGGSVLAVEAIDGTDATITRGGKLAKGAVVVKACKPNQDVRFDIPAIGLETIRTMHEAGAKVLAIEAGKTVVFNREDMISLANKFGISIVARGGKLETGDLKLETGNSGPDTSNFKLQTSNFKLPRLRVGVIGVGYLGKFHAEKYARMENVELVGVADTDESQAEDIAGKLGTKAYQRYQDLVGKADAVSIVVPTPGHFAITKYFLENDVDVMIEKPMTATLDEADELIQIAESRGLIIQVGHLERFNPAVVALRNIVKKPIFIESHRLSIYKDRGTDVSVVLDLMIHDIDIILNFVGSEVKTIHASGAPVISEHVDIANARLEFENGCVANVTASRISMKNERKIRLFQKDAYVSVDFASREITVVRQNEKDLKLEIGNSKLDLIPGMDINQMCFTEGDALEEELKSFVNAVSKRETSEVTGQMGRNALKIALSIMDQIKSKYSQMTSRK</sequence>
<dbReference type="Pfam" id="PF06230">
    <property type="entry name" value="LpxI_C"/>
    <property type="match status" value="1"/>
</dbReference>
<dbReference type="EMBL" id="CP061800">
    <property type="protein sequence ID" value="QTA84221.1"/>
    <property type="molecule type" value="Genomic_DNA"/>
</dbReference>
<dbReference type="AlphaFoldDB" id="A0A975GK09"/>
<dbReference type="InterPro" id="IPR055170">
    <property type="entry name" value="GFO_IDH_MocA-like_dom"/>
</dbReference>
<dbReference type="GO" id="GO:0000166">
    <property type="term" value="F:nucleotide binding"/>
    <property type="evidence" value="ECO:0007669"/>
    <property type="project" value="InterPro"/>
</dbReference>
<dbReference type="PANTHER" id="PTHR39962:SF1">
    <property type="entry name" value="LPXI FAMILY PROTEIN"/>
    <property type="match status" value="1"/>
</dbReference>
<evidence type="ECO:0000259" key="4">
    <source>
        <dbReference type="Pfam" id="PF22725"/>
    </source>
</evidence>
<evidence type="ECO:0000313" key="6">
    <source>
        <dbReference type="Proteomes" id="UP000663722"/>
    </source>
</evidence>
<dbReference type="InterPro" id="IPR010415">
    <property type="entry name" value="LpxI_C"/>
</dbReference>
<feature type="domain" description="Gfo/Idh/MocA-like oxidoreductase N-terminal" evidence="1">
    <location>
        <begin position="299"/>
        <end position="415"/>
    </location>
</feature>
<accession>A0A975GK09</accession>
<evidence type="ECO:0000313" key="5">
    <source>
        <dbReference type="EMBL" id="QTA84221.1"/>
    </source>
</evidence>
<dbReference type="Gene3D" id="3.40.50.20">
    <property type="match status" value="1"/>
</dbReference>
<dbReference type="Pfam" id="PF01408">
    <property type="entry name" value="GFO_IDH_MocA"/>
    <property type="match status" value="1"/>
</dbReference>
<reference evidence="5" key="1">
    <citation type="journal article" date="2021" name="Microb. Physiol.">
        <title>Proteogenomic Insights into the Physiology of Marine, Sulfate-Reducing, Filamentous Desulfonema limicola and Desulfonema magnum.</title>
        <authorList>
            <person name="Schnaars V."/>
            <person name="Wohlbrand L."/>
            <person name="Scheve S."/>
            <person name="Hinrichs C."/>
            <person name="Reinhardt R."/>
            <person name="Rabus R."/>
        </authorList>
    </citation>
    <scope>NUCLEOTIDE SEQUENCE</scope>
    <source>
        <strain evidence="5">4be13</strain>
    </source>
</reference>
<keyword evidence="6" id="KW-1185">Reference proteome</keyword>
<evidence type="ECO:0000259" key="3">
    <source>
        <dbReference type="Pfam" id="PF17930"/>
    </source>
</evidence>